<gene>
    <name evidence="10" type="ORF">EUX98_g6126</name>
</gene>
<comment type="subcellular location">
    <subcellularLocation>
        <location evidence="2">Secreted</location>
    </subcellularLocation>
</comment>
<evidence type="ECO:0000256" key="5">
    <source>
        <dbReference type="ARBA" id="ARBA00022525"/>
    </source>
</evidence>
<dbReference type="PANTHER" id="PTHR31451">
    <property type="match status" value="1"/>
</dbReference>
<evidence type="ECO:0000256" key="1">
    <source>
        <dbReference type="ARBA" id="ARBA00001678"/>
    </source>
</evidence>
<name>A0A4S4MRP9_9APHY</name>
<comment type="similarity">
    <text evidence="3">Belongs to the glycosyl hydrolase 5 (cellulase A) family.</text>
</comment>
<dbReference type="Gene3D" id="3.20.20.80">
    <property type="entry name" value="Glycosidases"/>
    <property type="match status" value="1"/>
</dbReference>
<dbReference type="SUPFAM" id="SSF51445">
    <property type="entry name" value="(Trans)glycosidases"/>
    <property type="match status" value="1"/>
</dbReference>
<dbReference type="PANTHER" id="PTHR31451:SF39">
    <property type="entry name" value="MANNAN ENDO-1,4-BETA-MANNOSIDASE 1"/>
    <property type="match status" value="1"/>
</dbReference>
<evidence type="ECO:0000256" key="8">
    <source>
        <dbReference type="ARBA" id="ARBA00023295"/>
    </source>
</evidence>
<evidence type="ECO:0000256" key="2">
    <source>
        <dbReference type="ARBA" id="ARBA00004613"/>
    </source>
</evidence>
<dbReference type="Pfam" id="PF26410">
    <property type="entry name" value="GH5_mannosidase"/>
    <property type="match status" value="1"/>
</dbReference>
<dbReference type="EC" id="3.2.1.78" evidence="4"/>
<evidence type="ECO:0000256" key="3">
    <source>
        <dbReference type="ARBA" id="ARBA00005641"/>
    </source>
</evidence>
<accession>A0A4S4MRP9</accession>
<dbReference type="AlphaFoldDB" id="A0A4S4MRP9"/>
<evidence type="ECO:0000256" key="6">
    <source>
        <dbReference type="ARBA" id="ARBA00022729"/>
    </source>
</evidence>
<organism evidence="10 11">
    <name type="scientific">Antrodiella citrinella</name>
    <dbReference type="NCBI Taxonomy" id="2447956"/>
    <lineage>
        <taxon>Eukaryota</taxon>
        <taxon>Fungi</taxon>
        <taxon>Dikarya</taxon>
        <taxon>Basidiomycota</taxon>
        <taxon>Agaricomycotina</taxon>
        <taxon>Agaricomycetes</taxon>
        <taxon>Polyporales</taxon>
        <taxon>Steccherinaceae</taxon>
        <taxon>Antrodiella</taxon>
    </lineage>
</organism>
<sequence>MKQAGVKVLRTWGFNAINGSELAGALQSGLTYYQGLQRLDNVIKTAEKYDIKVLLAFTNNWVGYGGMELYINWIAGSNNTHDVFYTDPRIVASYRKFSASLLSYSWKLIPNSCSEKYVRTIVERYKDSPAIFAWELMNEARCLGDLPAGPACVAGTNLLPQWYKAQSDFVRSLDPYHMITTGGEGHFFWADPETYWLDGTLVSDYNFNGDAGENFDLDITFPNIDFAPVPSNMASILNLIPQVPTSQYKTGVLDGSMIISTVSANRAGKPLLLEEFGVDGLSEVLLNIPPAKAWVEHALDTKHAGIMPWQFGQLGLSENGGNRLIKYADALINGASPNDGFAIYPNETAVRDIFT</sequence>
<dbReference type="GO" id="GO:0005576">
    <property type="term" value="C:extracellular region"/>
    <property type="evidence" value="ECO:0007669"/>
    <property type="project" value="UniProtKB-SubCell"/>
</dbReference>
<comment type="caution">
    <text evidence="10">The sequence shown here is derived from an EMBL/GenBank/DDBJ whole genome shotgun (WGS) entry which is preliminary data.</text>
</comment>
<dbReference type="Proteomes" id="UP000308730">
    <property type="component" value="Unassembled WGS sequence"/>
</dbReference>
<evidence type="ECO:0000313" key="11">
    <source>
        <dbReference type="Proteomes" id="UP000308730"/>
    </source>
</evidence>
<keyword evidence="11" id="KW-1185">Reference proteome</keyword>
<evidence type="ECO:0000313" key="10">
    <source>
        <dbReference type="EMBL" id="THH28077.1"/>
    </source>
</evidence>
<dbReference type="OrthoDB" id="406631at2759"/>
<evidence type="ECO:0000256" key="4">
    <source>
        <dbReference type="ARBA" id="ARBA00012706"/>
    </source>
</evidence>
<feature type="domain" description="Glycoside hydrolase family 5" evidence="9">
    <location>
        <begin position="36"/>
        <end position="186"/>
    </location>
</feature>
<keyword evidence="8" id="KW-0326">Glycosidase</keyword>
<comment type="catalytic activity">
    <reaction evidence="1">
        <text>Random hydrolysis of (1-&gt;4)-beta-D-mannosidic linkages in mannans, galactomannans and glucomannans.</text>
        <dbReference type="EC" id="3.2.1.78"/>
    </reaction>
</comment>
<keyword evidence="7" id="KW-0378">Hydrolase</keyword>
<evidence type="ECO:0000256" key="7">
    <source>
        <dbReference type="ARBA" id="ARBA00022801"/>
    </source>
</evidence>
<keyword evidence="6" id="KW-0732">Signal</keyword>
<protein>
    <recommendedName>
        <fullName evidence="4">mannan endo-1,4-beta-mannosidase</fullName>
        <ecNumber evidence="4">3.2.1.78</ecNumber>
    </recommendedName>
</protein>
<dbReference type="GO" id="GO:0016985">
    <property type="term" value="F:mannan endo-1,4-beta-mannosidase activity"/>
    <property type="evidence" value="ECO:0007669"/>
    <property type="project" value="UniProtKB-EC"/>
</dbReference>
<evidence type="ECO:0000259" key="9">
    <source>
        <dbReference type="Pfam" id="PF26410"/>
    </source>
</evidence>
<dbReference type="InterPro" id="IPR001547">
    <property type="entry name" value="Glyco_hydro_5"/>
</dbReference>
<keyword evidence="5" id="KW-0964">Secreted</keyword>
<dbReference type="InterPro" id="IPR017853">
    <property type="entry name" value="GH"/>
</dbReference>
<reference evidence="10 11" key="1">
    <citation type="submission" date="2019-02" db="EMBL/GenBank/DDBJ databases">
        <title>Genome sequencing of the rare red list fungi Antrodiella citrinella (Flaviporus citrinellus).</title>
        <authorList>
            <person name="Buettner E."/>
            <person name="Kellner H."/>
        </authorList>
    </citation>
    <scope>NUCLEOTIDE SEQUENCE [LARGE SCALE GENOMIC DNA]</scope>
    <source>
        <strain evidence="10 11">DSM 108506</strain>
    </source>
</reference>
<dbReference type="InterPro" id="IPR045053">
    <property type="entry name" value="MAN-like"/>
</dbReference>
<proteinExistence type="inferred from homology"/>
<dbReference type="GO" id="GO:0046355">
    <property type="term" value="P:mannan catabolic process"/>
    <property type="evidence" value="ECO:0007669"/>
    <property type="project" value="UniProtKB-ARBA"/>
</dbReference>
<dbReference type="EMBL" id="SGPM01000204">
    <property type="protein sequence ID" value="THH28077.1"/>
    <property type="molecule type" value="Genomic_DNA"/>
</dbReference>